<evidence type="ECO:0000256" key="1">
    <source>
        <dbReference type="SAM" id="MobiDB-lite"/>
    </source>
</evidence>
<feature type="region of interest" description="Disordered" evidence="1">
    <location>
        <begin position="1"/>
        <end position="20"/>
    </location>
</feature>
<dbReference type="AlphaFoldDB" id="A0A5E4NR32"/>
<protein>
    <submittedName>
        <fullName evidence="2">Uncharacterized protein</fullName>
    </submittedName>
</protein>
<evidence type="ECO:0000313" key="3">
    <source>
        <dbReference type="Proteomes" id="UP000325440"/>
    </source>
</evidence>
<proteinExistence type="predicted"/>
<dbReference type="EMBL" id="CABPRJ010002397">
    <property type="protein sequence ID" value="VVC45219.1"/>
    <property type="molecule type" value="Genomic_DNA"/>
</dbReference>
<dbReference type="OrthoDB" id="6625894at2759"/>
<evidence type="ECO:0000313" key="2">
    <source>
        <dbReference type="EMBL" id="VVC45219.1"/>
    </source>
</evidence>
<accession>A0A5E4NR32</accession>
<organism evidence="2 3">
    <name type="scientific">Cinara cedri</name>
    <dbReference type="NCBI Taxonomy" id="506608"/>
    <lineage>
        <taxon>Eukaryota</taxon>
        <taxon>Metazoa</taxon>
        <taxon>Ecdysozoa</taxon>
        <taxon>Arthropoda</taxon>
        <taxon>Hexapoda</taxon>
        <taxon>Insecta</taxon>
        <taxon>Pterygota</taxon>
        <taxon>Neoptera</taxon>
        <taxon>Paraneoptera</taxon>
        <taxon>Hemiptera</taxon>
        <taxon>Sternorrhyncha</taxon>
        <taxon>Aphidomorpha</taxon>
        <taxon>Aphidoidea</taxon>
        <taxon>Aphididae</taxon>
        <taxon>Lachninae</taxon>
        <taxon>Cinara</taxon>
    </lineage>
</organism>
<name>A0A5E4NR32_9HEMI</name>
<dbReference type="Proteomes" id="UP000325440">
    <property type="component" value="Unassembled WGS sequence"/>
</dbReference>
<sequence>MMKNRDAGIKEQTPKSEKLPRSPKVINYIKAQRLQWFGYVMRRDEAKARWLYGVKQGLRTIDVEDWRETVQDRDKWKAVTVAVKTLGEP</sequence>
<gene>
    <name evidence="2" type="ORF">CINCED_3A012988</name>
</gene>
<reference evidence="2 3" key="1">
    <citation type="submission" date="2019-08" db="EMBL/GenBank/DDBJ databases">
        <authorList>
            <person name="Alioto T."/>
            <person name="Alioto T."/>
            <person name="Gomez Garrido J."/>
        </authorList>
    </citation>
    <scope>NUCLEOTIDE SEQUENCE [LARGE SCALE GENOMIC DNA]</scope>
</reference>
<keyword evidence="3" id="KW-1185">Reference proteome</keyword>